<sequence length="88" mass="9266">MESGSSVSGIVTVGGLSIVLPETEARTLFLAAGARARRGGPIVISPDHTVYVNPSTQISLTIEGGFTEDYDPERDLAVMSRQRSATTT</sequence>
<dbReference type="EMBL" id="FXAY01000003">
    <property type="protein sequence ID" value="SMG34910.1"/>
    <property type="molecule type" value="Genomic_DNA"/>
</dbReference>
<organism evidence="1 2">
    <name type="scientific">Agreia pratensis</name>
    <dbReference type="NCBI Taxonomy" id="150121"/>
    <lineage>
        <taxon>Bacteria</taxon>
        <taxon>Bacillati</taxon>
        <taxon>Actinomycetota</taxon>
        <taxon>Actinomycetes</taxon>
        <taxon>Micrococcales</taxon>
        <taxon>Microbacteriaceae</taxon>
        <taxon>Agreia</taxon>
    </lineage>
</organism>
<dbReference type="OrthoDB" id="9958624at2"/>
<gene>
    <name evidence="1" type="ORF">SAMN06296010_1998</name>
</gene>
<reference evidence="2" key="1">
    <citation type="submission" date="2017-04" db="EMBL/GenBank/DDBJ databases">
        <authorList>
            <person name="Varghese N."/>
            <person name="Submissions S."/>
        </authorList>
    </citation>
    <scope>NUCLEOTIDE SEQUENCE [LARGE SCALE GENOMIC DNA]</scope>
    <source>
        <strain evidence="2">VKM Ac-2510</strain>
    </source>
</reference>
<protein>
    <submittedName>
        <fullName evidence="1">Uncharacterized protein</fullName>
    </submittedName>
</protein>
<name>A0A1X7K1T7_9MICO</name>
<keyword evidence="2" id="KW-1185">Reference proteome</keyword>
<dbReference type="RefSeq" id="WP_085485558.1">
    <property type="nucleotide sequence ID" value="NZ_FXAY01000003.1"/>
</dbReference>
<evidence type="ECO:0000313" key="2">
    <source>
        <dbReference type="Proteomes" id="UP000193244"/>
    </source>
</evidence>
<proteinExistence type="predicted"/>
<dbReference type="Proteomes" id="UP000193244">
    <property type="component" value="Unassembled WGS sequence"/>
</dbReference>
<evidence type="ECO:0000313" key="1">
    <source>
        <dbReference type="EMBL" id="SMG34910.1"/>
    </source>
</evidence>
<accession>A0A1X7K1T7</accession>
<dbReference type="AlphaFoldDB" id="A0A1X7K1T7"/>